<feature type="coiled-coil region" evidence="1">
    <location>
        <begin position="37"/>
        <end position="74"/>
    </location>
</feature>
<sequence>MIEALRKQLTEQSLNTADLGTRSEKIGAQLRDIQEVVASKTVQLEVIEQKKRRLEEENSTLKKQLERAKRSEALGSTDAVLVEEVRELKRYLGLDVLCRRPVEVIALPHGELRYVFAFVRAVDCQRNAPSRRSHGATQSVVVGTKITESDASHLLRN</sequence>
<reference evidence="4" key="1">
    <citation type="submission" date="2017-02" db="UniProtKB">
        <authorList>
            <consortium name="WormBaseParasite"/>
        </authorList>
    </citation>
    <scope>IDENTIFICATION</scope>
</reference>
<proteinExistence type="predicted"/>
<reference evidence="2 3" key="2">
    <citation type="submission" date="2018-11" db="EMBL/GenBank/DDBJ databases">
        <authorList>
            <consortium name="Pathogen Informatics"/>
        </authorList>
    </citation>
    <scope>NUCLEOTIDE SEQUENCE [LARGE SCALE GENOMIC DNA]</scope>
</reference>
<gene>
    <name evidence="2" type="ORF">NBR_LOCUS986</name>
</gene>
<keyword evidence="3" id="KW-1185">Reference proteome</keyword>
<evidence type="ECO:0000256" key="1">
    <source>
        <dbReference type="SAM" id="Coils"/>
    </source>
</evidence>
<evidence type="ECO:0000313" key="4">
    <source>
        <dbReference type="WBParaSite" id="NBR_0000098501-mRNA-1"/>
    </source>
</evidence>
<dbReference type="EMBL" id="UYSL01000623">
    <property type="protein sequence ID" value="VDL64151.1"/>
    <property type="molecule type" value="Genomic_DNA"/>
</dbReference>
<protein>
    <submittedName>
        <fullName evidence="4">E3 ubiquitin-protein ligase bre-1 (inferred by orthology to a C. elegans protein)</fullName>
    </submittedName>
</protein>
<evidence type="ECO:0000313" key="3">
    <source>
        <dbReference type="Proteomes" id="UP000271162"/>
    </source>
</evidence>
<keyword evidence="1" id="KW-0175">Coiled coil</keyword>
<name>A0A0N4XEN3_NIPBR</name>
<dbReference type="AlphaFoldDB" id="A0A0N4XEN3"/>
<accession>A0A0N4XEN3</accession>
<dbReference type="STRING" id="27835.A0A0N4XEN3"/>
<organism evidence="4">
    <name type="scientific">Nippostrongylus brasiliensis</name>
    <name type="common">Rat hookworm</name>
    <dbReference type="NCBI Taxonomy" id="27835"/>
    <lineage>
        <taxon>Eukaryota</taxon>
        <taxon>Metazoa</taxon>
        <taxon>Ecdysozoa</taxon>
        <taxon>Nematoda</taxon>
        <taxon>Chromadorea</taxon>
        <taxon>Rhabditida</taxon>
        <taxon>Rhabditina</taxon>
        <taxon>Rhabditomorpha</taxon>
        <taxon>Strongyloidea</taxon>
        <taxon>Heligmosomidae</taxon>
        <taxon>Nippostrongylus</taxon>
    </lineage>
</organism>
<dbReference type="WBParaSite" id="NBR_0000098501-mRNA-1">
    <property type="protein sequence ID" value="NBR_0000098501-mRNA-1"/>
    <property type="gene ID" value="NBR_0000098501"/>
</dbReference>
<evidence type="ECO:0000313" key="2">
    <source>
        <dbReference type="EMBL" id="VDL64151.1"/>
    </source>
</evidence>
<dbReference type="Proteomes" id="UP000271162">
    <property type="component" value="Unassembled WGS sequence"/>
</dbReference>